<dbReference type="Pfam" id="PF00805">
    <property type="entry name" value="Pentapeptide"/>
    <property type="match status" value="1"/>
</dbReference>
<dbReference type="EMBL" id="CP157947">
    <property type="protein sequence ID" value="XBS70072.1"/>
    <property type="molecule type" value="Genomic_DNA"/>
</dbReference>
<proteinExistence type="predicted"/>
<organism evidence="1">
    <name type="scientific">Acerihabitans sp. KWT182</name>
    <dbReference type="NCBI Taxonomy" id="3157919"/>
    <lineage>
        <taxon>Bacteria</taxon>
        <taxon>Pseudomonadati</taxon>
        <taxon>Pseudomonadota</taxon>
        <taxon>Gammaproteobacteria</taxon>
        <taxon>Enterobacterales</taxon>
        <taxon>Pectobacteriaceae</taxon>
        <taxon>Acerihabitans</taxon>
    </lineage>
</organism>
<evidence type="ECO:0000313" key="1">
    <source>
        <dbReference type="EMBL" id="XBS70072.1"/>
    </source>
</evidence>
<accession>A0AAU7QA85</accession>
<sequence length="93" mass="9756">MNFSNLKYVVLADAKLGGADLEKVDLTGAILDRADLTKTRMAEVITSGANMTDSKGLSAKTLAIFLRNGAIVGHANPATTMRNPLKSNPVVLG</sequence>
<protein>
    <submittedName>
        <fullName evidence="1">Pentapeptide repeat-containing protein</fullName>
    </submittedName>
</protein>
<dbReference type="Gene3D" id="2.160.20.80">
    <property type="entry name" value="E3 ubiquitin-protein ligase SopA"/>
    <property type="match status" value="1"/>
</dbReference>
<dbReference type="InterPro" id="IPR001646">
    <property type="entry name" value="5peptide_repeat"/>
</dbReference>
<gene>
    <name evidence="1" type="ORF">ABK905_01825</name>
</gene>
<name>A0AAU7QA85_9GAMM</name>
<dbReference type="AlphaFoldDB" id="A0AAU7QA85"/>
<reference evidence="1" key="1">
    <citation type="submission" date="2024-06" db="EMBL/GenBank/DDBJ databases">
        <authorList>
            <person name="Coelho C."/>
            <person name="Bento M."/>
            <person name="Garcia E."/>
            <person name="Camelo A."/>
            <person name="Brandao I."/>
            <person name="Espirito Santo C."/>
            <person name="Trovao J."/>
            <person name="Verissimo A."/>
            <person name="Costa J."/>
            <person name="Tiago I."/>
        </authorList>
    </citation>
    <scope>NUCLEOTIDE SEQUENCE</scope>
    <source>
        <strain evidence="1">KWT182</strain>
    </source>
</reference>
<dbReference type="SUPFAM" id="SSF141571">
    <property type="entry name" value="Pentapeptide repeat-like"/>
    <property type="match status" value="1"/>
</dbReference>